<keyword evidence="4" id="KW-1185">Reference proteome</keyword>
<evidence type="ECO:0000313" key="4">
    <source>
        <dbReference type="Proteomes" id="UP000886595"/>
    </source>
</evidence>
<accession>A0A8X7R3G9</accession>
<dbReference type="SMART" id="SM00248">
    <property type="entry name" value="ANK"/>
    <property type="match status" value="3"/>
</dbReference>
<organism evidence="3 4">
    <name type="scientific">Brassica carinata</name>
    <name type="common">Ethiopian mustard</name>
    <name type="synonym">Abyssinian cabbage</name>
    <dbReference type="NCBI Taxonomy" id="52824"/>
    <lineage>
        <taxon>Eukaryota</taxon>
        <taxon>Viridiplantae</taxon>
        <taxon>Streptophyta</taxon>
        <taxon>Embryophyta</taxon>
        <taxon>Tracheophyta</taxon>
        <taxon>Spermatophyta</taxon>
        <taxon>Magnoliopsida</taxon>
        <taxon>eudicotyledons</taxon>
        <taxon>Gunneridae</taxon>
        <taxon>Pentapetalae</taxon>
        <taxon>rosids</taxon>
        <taxon>malvids</taxon>
        <taxon>Brassicales</taxon>
        <taxon>Brassicaceae</taxon>
        <taxon>Brassiceae</taxon>
        <taxon>Brassica</taxon>
    </lineage>
</organism>
<protein>
    <submittedName>
        <fullName evidence="3">Uncharacterized protein</fullName>
    </submittedName>
</protein>
<keyword evidence="1" id="KW-0677">Repeat</keyword>
<dbReference type="Proteomes" id="UP000886595">
    <property type="component" value="Unassembled WGS sequence"/>
</dbReference>
<dbReference type="PANTHER" id="PTHR24123:SF139">
    <property type="entry name" value="ANKYRIN"/>
    <property type="match status" value="1"/>
</dbReference>
<name>A0A8X7R3G9_BRACI</name>
<evidence type="ECO:0000256" key="1">
    <source>
        <dbReference type="ARBA" id="ARBA00022737"/>
    </source>
</evidence>
<comment type="caution">
    <text evidence="3">The sequence shown here is derived from an EMBL/GenBank/DDBJ whole genome shotgun (WGS) entry which is preliminary data.</text>
</comment>
<dbReference type="InterPro" id="IPR051165">
    <property type="entry name" value="Multifunctional_ANK_Repeat"/>
</dbReference>
<reference evidence="3 4" key="1">
    <citation type="submission" date="2020-02" db="EMBL/GenBank/DDBJ databases">
        <authorList>
            <person name="Ma Q."/>
            <person name="Huang Y."/>
            <person name="Song X."/>
            <person name="Pei D."/>
        </authorList>
    </citation>
    <scope>NUCLEOTIDE SEQUENCE [LARGE SCALE GENOMIC DNA]</scope>
    <source>
        <strain evidence="3">Sxm20200214</strain>
        <tissue evidence="3">Leaf</tissue>
    </source>
</reference>
<dbReference type="AlphaFoldDB" id="A0A8X7R3G9"/>
<dbReference type="Pfam" id="PF00023">
    <property type="entry name" value="Ank"/>
    <property type="match status" value="1"/>
</dbReference>
<keyword evidence="2" id="KW-0040">ANK repeat</keyword>
<dbReference type="PANTHER" id="PTHR24123">
    <property type="entry name" value="ANKYRIN REPEAT-CONTAINING"/>
    <property type="match status" value="1"/>
</dbReference>
<dbReference type="EMBL" id="JAAMPC010000011">
    <property type="protein sequence ID" value="KAG2279760.1"/>
    <property type="molecule type" value="Genomic_DNA"/>
</dbReference>
<dbReference type="InterPro" id="IPR036770">
    <property type="entry name" value="Ankyrin_rpt-contain_sf"/>
</dbReference>
<evidence type="ECO:0000256" key="2">
    <source>
        <dbReference type="ARBA" id="ARBA00023043"/>
    </source>
</evidence>
<feature type="non-terminal residue" evidence="3">
    <location>
        <position position="149"/>
    </location>
</feature>
<dbReference type="OrthoDB" id="194358at2759"/>
<dbReference type="Gene3D" id="1.25.40.20">
    <property type="entry name" value="Ankyrin repeat-containing domain"/>
    <property type="match status" value="1"/>
</dbReference>
<gene>
    <name evidence="3" type="ORF">Bca52824_050980</name>
</gene>
<evidence type="ECO:0000313" key="3">
    <source>
        <dbReference type="EMBL" id="KAG2279760.1"/>
    </source>
</evidence>
<dbReference type="InterPro" id="IPR002110">
    <property type="entry name" value="Ankyrin_rpt"/>
</dbReference>
<sequence length="149" mass="15712">ALQGFATTVAVREGHLEVLEILLKAGASQPACEEALMGRLLMGTDLIRPQVAVHALTTACCRGFVDVAGTLLKCGVNANSTDRLLLQSSKPSLYTNVDCTALVAAIVNRQVSAVRLLLQAGVKTDIMVRLGAWSWDTNTGEEYGSEPGG</sequence>
<proteinExistence type="predicted"/>
<dbReference type="SUPFAM" id="SSF48403">
    <property type="entry name" value="Ankyrin repeat"/>
    <property type="match status" value="1"/>
</dbReference>